<proteinExistence type="predicted"/>
<protein>
    <submittedName>
        <fullName evidence="2">SSU ribosomal protein S15p (S13e)</fullName>
    </submittedName>
</protein>
<accession>A0A6J4U092</accession>
<feature type="non-terminal residue" evidence="2">
    <location>
        <position position="1"/>
    </location>
</feature>
<feature type="compositionally biased region" description="Low complexity" evidence="1">
    <location>
        <begin position="26"/>
        <end position="52"/>
    </location>
</feature>
<dbReference type="GO" id="GO:0005840">
    <property type="term" value="C:ribosome"/>
    <property type="evidence" value="ECO:0007669"/>
    <property type="project" value="UniProtKB-KW"/>
</dbReference>
<keyword evidence="2" id="KW-0687">Ribonucleoprotein</keyword>
<evidence type="ECO:0000256" key="1">
    <source>
        <dbReference type="SAM" id="MobiDB-lite"/>
    </source>
</evidence>
<dbReference type="AlphaFoldDB" id="A0A6J4U092"/>
<reference evidence="2" key="1">
    <citation type="submission" date="2020-02" db="EMBL/GenBank/DDBJ databases">
        <authorList>
            <person name="Meier V. D."/>
        </authorList>
    </citation>
    <scope>NUCLEOTIDE SEQUENCE</scope>
    <source>
        <strain evidence="2">AVDCRST_MAG05</strain>
    </source>
</reference>
<evidence type="ECO:0000313" key="2">
    <source>
        <dbReference type="EMBL" id="CAA9535445.1"/>
    </source>
</evidence>
<gene>
    <name evidence="2" type="ORF">AVDCRST_MAG05-4788</name>
</gene>
<feature type="non-terminal residue" evidence="2">
    <location>
        <position position="61"/>
    </location>
</feature>
<feature type="region of interest" description="Disordered" evidence="1">
    <location>
        <begin position="26"/>
        <end position="61"/>
    </location>
</feature>
<dbReference type="EMBL" id="CADCVM010000516">
    <property type="protein sequence ID" value="CAA9535445.1"/>
    <property type="molecule type" value="Genomic_DNA"/>
</dbReference>
<keyword evidence="2" id="KW-0689">Ribosomal protein</keyword>
<sequence length="61" mass="5999">WRCSPSASRTSRTICARTSTISIPAAGCSSSSASVGACSSTSRKRTSSATGRLSPGSACAA</sequence>
<name>A0A6J4U092_9ACTN</name>
<organism evidence="2">
    <name type="scientific">uncultured Rubrobacteraceae bacterium</name>
    <dbReference type="NCBI Taxonomy" id="349277"/>
    <lineage>
        <taxon>Bacteria</taxon>
        <taxon>Bacillati</taxon>
        <taxon>Actinomycetota</taxon>
        <taxon>Rubrobacteria</taxon>
        <taxon>Rubrobacterales</taxon>
        <taxon>Rubrobacteraceae</taxon>
        <taxon>environmental samples</taxon>
    </lineage>
</organism>